<evidence type="ECO:0000256" key="1">
    <source>
        <dbReference type="ARBA" id="ARBA00004477"/>
    </source>
</evidence>
<dbReference type="InterPro" id="IPR009613">
    <property type="entry name" value="LMF"/>
</dbReference>
<evidence type="ECO:0000313" key="13">
    <source>
        <dbReference type="Proteomes" id="UP001190700"/>
    </source>
</evidence>
<dbReference type="EMBL" id="LGRX02033990">
    <property type="protein sequence ID" value="KAK3239218.1"/>
    <property type="molecule type" value="Genomic_DNA"/>
</dbReference>
<keyword evidence="4" id="KW-0256">Endoplasmic reticulum</keyword>
<reference evidence="12 13" key="1">
    <citation type="journal article" date="2015" name="Genome Biol. Evol.">
        <title>Comparative Genomics of a Bacterivorous Green Alga Reveals Evolutionary Causalities and Consequences of Phago-Mixotrophic Mode of Nutrition.</title>
        <authorList>
            <person name="Burns J.A."/>
            <person name="Paasch A."/>
            <person name="Narechania A."/>
            <person name="Kim E."/>
        </authorList>
    </citation>
    <scope>NUCLEOTIDE SEQUENCE [LARGE SCALE GENOMIC DNA]</scope>
    <source>
        <strain evidence="12 13">PLY_AMNH</strain>
    </source>
</reference>
<keyword evidence="5 9" id="KW-1133">Transmembrane helix</keyword>
<evidence type="ECO:0000259" key="10">
    <source>
        <dbReference type="Pfam" id="PF06762"/>
    </source>
</evidence>
<proteinExistence type="inferred from homology"/>
<dbReference type="Proteomes" id="UP001190700">
    <property type="component" value="Unassembled WGS sequence"/>
</dbReference>
<dbReference type="InterPro" id="IPR057433">
    <property type="entry name" value="LMF1/2_C"/>
</dbReference>
<organism evidence="12 13">
    <name type="scientific">Cymbomonas tetramitiformis</name>
    <dbReference type="NCBI Taxonomy" id="36881"/>
    <lineage>
        <taxon>Eukaryota</taxon>
        <taxon>Viridiplantae</taxon>
        <taxon>Chlorophyta</taxon>
        <taxon>Pyramimonadophyceae</taxon>
        <taxon>Pyramimonadales</taxon>
        <taxon>Pyramimonadaceae</taxon>
        <taxon>Cymbomonas</taxon>
    </lineage>
</organism>
<evidence type="ECO:0000256" key="4">
    <source>
        <dbReference type="ARBA" id="ARBA00022824"/>
    </source>
</evidence>
<sequence length="767" mass="87727">MAAIYLMAFTSYYLQYQGLYAASGITPIRNSFDEKLGPDWSRDFARWRESGVLAHFASSLQLDIDIVMEGTCLCGIALSVLSFAGLHSALVYWVLYLLYLSLYKAGQVFLGFQWDIFLLETGVFTALYAPIVGWREQRPCAPVSWALRFLAFKFMFSSGAVKLQARDATWQNLTAMEYHFATTCLPTYEAWFFHNWPPWMLRLSTAIMFFTEIPATFLLIAPLTWVRRCSAMLQVALMVVIMLSGNYNWFNMHYALLMIPVWEQDDLSITTNKKTSDVDQQTPSPRSFVPHSWQAWPVAQVAGTVAFTTWAWLHMFQVELRDWRPSSWFTDPLALVVRMKYSVDDVQHLVRTEVRDWIIPLYLVAMVVVSLAYIQRHSGLQAAQALLVSAAATWLVGVSSVPFVSSLDRGSPLREPYWVWAWAIPSYEATQSYQVAASYGLFRSMTGVGVASKEAQDTTKWGWGGLHPTIVSTPVVVLEGYDGHGWHEIHFRYKPGDVAVAPRRTAPHQPRLDWQMWFAALGSYQNNPWLISFVHRLLTGTPAVINLLDPERYPFKEAPPQAIRADLYYYDFTRLNTSWARRMPEVELVESWKEGNYWRRSRVGSYLPAVQPNNQLDSILEQVNMVPHAAHNDPCDVRRTRAYSKKQLKKKARQSDTARHTGWWTRWFHSGARKDFLRHDLLDDAALAFCHAVQRARKMASPLQNTNGLNFQSLQFDVHILVIGALLCAGMGLRFAVHTVGSLVFQILSRTVPWIYRKSKSYGAKSD</sequence>
<feature type="transmembrane region" description="Helical" evidence="9">
    <location>
        <begin position="72"/>
        <end position="96"/>
    </location>
</feature>
<accession>A0AAE0BM91</accession>
<keyword evidence="7" id="KW-0325">Glycoprotein</keyword>
<evidence type="ECO:0000256" key="8">
    <source>
        <dbReference type="ARBA" id="ARBA00040643"/>
    </source>
</evidence>
<dbReference type="PANTHER" id="PTHR14463:SF5">
    <property type="entry name" value="LIPASE MATURATION FACTOR 2"/>
    <property type="match status" value="1"/>
</dbReference>
<feature type="transmembrane region" description="Helical" evidence="9">
    <location>
        <begin position="199"/>
        <end position="220"/>
    </location>
</feature>
<evidence type="ECO:0000256" key="9">
    <source>
        <dbReference type="SAM" id="Phobius"/>
    </source>
</evidence>
<feature type="transmembrane region" description="Helical" evidence="9">
    <location>
        <begin position="232"/>
        <end position="250"/>
    </location>
</feature>
<dbReference type="PANTHER" id="PTHR14463">
    <property type="entry name" value="LIPASE MATURATION FACTOR"/>
    <property type="match status" value="1"/>
</dbReference>
<comment type="subcellular location">
    <subcellularLocation>
        <location evidence="1">Endoplasmic reticulum membrane</location>
        <topology evidence="1">Multi-pass membrane protein</topology>
    </subcellularLocation>
</comment>
<feature type="domain" description="Lipase maturation factor 1/2 N-terminal" evidence="10">
    <location>
        <begin position="111"/>
        <end position="265"/>
    </location>
</feature>
<evidence type="ECO:0000256" key="5">
    <source>
        <dbReference type="ARBA" id="ARBA00022989"/>
    </source>
</evidence>
<evidence type="ECO:0000256" key="3">
    <source>
        <dbReference type="ARBA" id="ARBA00022692"/>
    </source>
</evidence>
<gene>
    <name evidence="12" type="ORF">CYMTET_50838</name>
</gene>
<evidence type="ECO:0000256" key="2">
    <source>
        <dbReference type="ARBA" id="ARBA00005512"/>
    </source>
</evidence>
<dbReference type="GO" id="GO:0005789">
    <property type="term" value="C:endoplasmic reticulum membrane"/>
    <property type="evidence" value="ECO:0007669"/>
    <property type="project" value="UniProtKB-SubCell"/>
</dbReference>
<dbReference type="AlphaFoldDB" id="A0AAE0BM91"/>
<evidence type="ECO:0000313" key="12">
    <source>
        <dbReference type="EMBL" id="KAK3239218.1"/>
    </source>
</evidence>
<feature type="transmembrane region" description="Helical" evidence="9">
    <location>
        <begin position="116"/>
        <end position="134"/>
    </location>
</feature>
<comment type="similarity">
    <text evidence="2">Belongs to the lipase maturation factor family.</text>
</comment>
<dbReference type="Pfam" id="PF06762">
    <property type="entry name" value="LMF1"/>
    <property type="match status" value="1"/>
</dbReference>
<keyword evidence="6 9" id="KW-0472">Membrane</keyword>
<protein>
    <recommendedName>
        <fullName evidence="8">Lipase maturation factor 2</fullName>
    </recommendedName>
</protein>
<feature type="domain" description="Lipase maturation factor 1/2 C-terminal" evidence="11">
    <location>
        <begin position="475"/>
        <end position="608"/>
    </location>
</feature>
<evidence type="ECO:0000256" key="6">
    <source>
        <dbReference type="ARBA" id="ARBA00023136"/>
    </source>
</evidence>
<keyword evidence="3 9" id="KW-0812">Transmembrane</keyword>
<keyword evidence="13" id="KW-1185">Reference proteome</keyword>
<dbReference type="GO" id="GO:0051604">
    <property type="term" value="P:protein maturation"/>
    <property type="evidence" value="ECO:0007669"/>
    <property type="project" value="InterPro"/>
</dbReference>
<feature type="transmembrane region" description="Helical" evidence="9">
    <location>
        <begin position="357"/>
        <end position="374"/>
    </location>
</feature>
<evidence type="ECO:0000256" key="7">
    <source>
        <dbReference type="ARBA" id="ARBA00023180"/>
    </source>
</evidence>
<name>A0AAE0BM91_9CHLO</name>
<evidence type="ECO:0000259" key="11">
    <source>
        <dbReference type="Pfam" id="PF25179"/>
    </source>
</evidence>
<dbReference type="InterPro" id="IPR057434">
    <property type="entry name" value="LMF1/2_N"/>
</dbReference>
<comment type="caution">
    <text evidence="12">The sequence shown here is derived from an EMBL/GenBank/DDBJ whole genome shotgun (WGS) entry which is preliminary data.</text>
</comment>
<dbReference type="Pfam" id="PF25179">
    <property type="entry name" value="LMF1_C"/>
    <property type="match status" value="1"/>
</dbReference>